<name>A0AA86M6H0_9UROC</name>
<dbReference type="AlphaFoldDB" id="A0AA86M6H0"/>
<feature type="transmembrane region" description="Helical" evidence="9">
    <location>
        <begin position="82"/>
        <end position="102"/>
    </location>
</feature>
<feature type="transmembrane region" description="Helical" evidence="9">
    <location>
        <begin position="191"/>
        <end position="217"/>
    </location>
</feature>
<evidence type="ECO:0000256" key="9">
    <source>
        <dbReference type="SAM" id="Phobius"/>
    </source>
</evidence>
<evidence type="ECO:0000256" key="8">
    <source>
        <dbReference type="RuleBase" id="RU003375"/>
    </source>
</evidence>
<evidence type="ECO:0000313" key="11">
    <source>
        <dbReference type="EMBL" id="BCM73309.1"/>
    </source>
</evidence>
<evidence type="ECO:0000256" key="2">
    <source>
        <dbReference type="ARBA" id="ARBA00010581"/>
    </source>
</evidence>
<evidence type="ECO:0000259" key="10">
    <source>
        <dbReference type="PROSITE" id="PS50253"/>
    </source>
</evidence>
<dbReference type="InterPro" id="IPR013833">
    <property type="entry name" value="Cyt_c_oxidase_su3_a-hlx"/>
</dbReference>
<dbReference type="GO" id="GO:0005739">
    <property type="term" value="C:mitochondrion"/>
    <property type="evidence" value="ECO:0007669"/>
    <property type="project" value="TreeGrafter"/>
</dbReference>
<dbReference type="Gene3D" id="1.20.120.80">
    <property type="entry name" value="Cytochrome c oxidase, subunit III, four-helix bundle"/>
    <property type="match status" value="1"/>
</dbReference>
<feature type="transmembrane region" description="Helical" evidence="9">
    <location>
        <begin position="163"/>
        <end position="179"/>
    </location>
</feature>
<evidence type="ECO:0000256" key="4">
    <source>
        <dbReference type="ARBA" id="ARBA00022692"/>
    </source>
</evidence>
<dbReference type="PROSITE" id="PS50253">
    <property type="entry name" value="COX3"/>
    <property type="match status" value="1"/>
</dbReference>
<gene>
    <name evidence="11" type="primary">cox3</name>
</gene>
<proteinExistence type="inferred from homology"/>
<dbReference type="GO" id="GO:0004129">
    <property type="term" value="F:cytochrome-c oxidase activity"/>
    <property type="evidence" value="ECO:0007669"/>
    <property type="project" value="InterPro"/>
</dbReference>
<feature type="domain" description="Heme-copper oxidase subunit III family profile" evidence="10">
    <location>
        <begin position="7"/>
        <end position="258"/>
    </location>
</feature>
<feature type="transmembrane region" description="Helical" evidence="9">
    <location>
        <begin position="123"/>
        <end position="143"/>
    </location>
</feature>
<organism evidence="11">
    <name type="scientific">Pegea confoederata</name>
    <dbReference type="NCBI Taxonomy" id="942563"/>
    <lineage>
        <taxon>Eukaryota</taxon>
        <taxon>Metazoa</taxon>
        <taxon>Chordata</taxon>
        <taxon>Tunicata</taxon>
        <taxon>Thaliacea</taxon>
        <taxon>Salpida</taxon>
        <taxon>Salpidae</taxon>
        <taxon>Pegea</taxon>
    </lineage>
</organism>
<dbReference type="InterPro" id="IPR035973">
    <property type="entry name" value="Cyt_c_oxidase_su3-like_sf"/>
</dbReference>
<keyword evidence="4 8" id="KW-0812">Transmembrane</keyword>
<sequence>MKVKYLFNRGHFILSESHYPLLMSVSTFCFAEGVIMLIKGVGSLIMVAPLLVNMYYLSSDQYHLNLKGLMGKDTYSRYMVSFYWLIGAESFAFLSLISSWMVKGSWGASMGMTGYVPGMPMPSALGLGLLNSALLLSSSATITYSHLGFLGGNMEATSKGMEFTLVLGILFLMVQWVEFSSSPMNISNGFYGSMLFSSLGFHGMHVLVGVVFLIISYKMILGGSLTSSTHSTFKASIIYWHFVDVVWVFVYSSFYLLL</sequence>
<evidence type="ECO:0000256" key="6">
    <source>
        <dbReference type="ARBA" id="ARBA00022989"/>
    </source>
</evidence>
<protein>
    <recommendedName>
        <fullName evidence="3 8">Cytochrome c oxidase subunit 3</fullName>
    </recommendedName>
</protein>
<keyword evidence="7 9" id="KW-0472">Membrane</keyword>
<dbReference type="Pfam" id="PF00510">
    <property type="entry name" value="COX3"/>
    <property type="match status" value="1"/>
</dbReference>
<geneLocation type="mitochondrion" evidence="11"/>
<comment type="similarity">
    <text evidence="2 8">Belongs to the cytochrome c oxidase subunit 3 family.</text>
</comment>
<evidence type="ECO:0000256" key="7">
    <source>
        <dbReference type="ARBA" id="ARBA00023136"/>
    </source>
</evidence>
<accession>A0AA86M6H0</accession>
<dbReference type="InterPro" id="IPR024791">
    <property type="entry name" value="Cyt_c/ubiquinol_Oxase_su3"/>
</dbReference>
<dbReference type="PANTHER" id="PTHR11403:SF7">
    <property type="entry name" value="CYTOCHROME C OXIDASE SUBUNIT 3"/>
    <property type="match status" value="1"/>
</dbReference>
<comment type="function">
    <text evidence="8">Component of the cytochrome c oxidase, the last enzyme in the mitochondrial electron transport chain which drives oxidative phosphorylation. The respiratory chain contains 3 multisubunit complexes succinate dehydrogenase (complex II, CII), ubiquinol-cytochrome c oxidoreductase (cytochrome b-c1 complex, complex III, CIII) and cytochrome c oxidase (complex IV, CIV), that cooperate to transfer electrons derived from NADH and succinate to molecular oxygen, creating an electrochemical gradient over the inner membrane that drives transmembrane transport and the ATP synthase. Cytochrome c oxidase is the component of the respiratory chain that catalyzes the reduction of oxygen to water. Electrons originating from reduced cytochrome c in the intermembrane space (IMS) are transferred via the dinuclear copper A center (CU(A)) of subunit 2 and heme A of subunit 1 to the active site in subunit 1, a binuclear center (BNC) formed by heme A3 and copper B (CU(B)). The BNC reduces molecular oxygen to 2 water molecules using 4 electrons from cytochrome c in the IMS and 4 protons from the mitochondrial matrix.</text>
</comment>
<feature type="transmembrane region" description="Helical" evidence="9">
    <location>
        <begin position="21"/>
        <end position="52"/>
    </location>
</feature>
<dbReference type="GO" id="GO:0006123">
    <property type="term" value="P:mitochondrial electron transport, cytochrome c to oxygen"/>
    <property type="evidence" value="ECO:0007669"/>
    <property type="project" value="TreeGrafter"/>
</dbReference>
<comment type="subcellular location">
    <subcellularLocation>
        <location evidence="1">Membrane</location>
        <topology evidence="1">Multi-pass membrane protein</topology>
    </subcellularLocation>
</comment>
<keyword evidence="5" id="KW-1278">Translocase</keyword>
<dbReference type="EMBL" id="LC590032">
    <property type="protein sequence ID" value="BCM73309.1"/>
    <property type="molecule type" value="Genomic_DNA"/>
</dbReference>
<dbReference type="GO" id="GO:0016020">
    <property type="term" value="C:membrane"/>
    <property type="evidence" value="ECO:0007669"/>
    <property type="project" value="UniProtKB-SubCell"/>
</dbReference>
<feature type="transmembrane region" description="Helical" evidence="9">
    <location>
        <begin position="237"/>
        <end position="257"/>
    </location>
</feature>
<dbReference type="InterPro" id="IPR000298">
    <property type="entry name" value="Cyt_c_oxidase-like_su3"/>
</dbReference>
<dbReference type="PANTHER" id="PTHR11403">
    <property type="entry name" value="CYTOCHROME C OXIDASE SUBUNIT III"/>
    <property type="match status" value="1"/>
</dbReference>
<evidence type="ECO:0000256" key="3">
    <source>
        <dbReference type="ARBA" id="ARBA00015944"/>
    </source>
</evidence>
<dbReference type="SUPFAM" id="SSF81452">
    <property type="entry name" value="Cytochrome c oxidase subunit III-like"/>
    <property type="match status" value="1"/>
</dbReference>
<evidence type="ECO:0000256" key="1">
    <source>
        <dbReference type="ARBA" id="ARBA00004141"/>
    </source>
</evidence>
<keyword evidence="6 9" id="KW-1133">Transmembrane helix</keyword>
<reference evidence="11" key="1">
    <citation type="submission" date="2020-10" db="EMBL/GenBank/DDBJ databases">
        <title>Nuclear ribosomal and mitochondrial DNA copy number and intra-individual variation in the tunicate zooplankton salps.</title>
        <authorList>
            <person name="Goodall-Copestake W.P."/>
        </authorList>
    </citation>
    <scope>NUCLEOTIDE SEQUENCE</scope>
    <source>
        <strain evidence="11">E57_Pc1</strain>
        <tissue evidence="11">Muscle</tissue>
    </source>
</reference>
<keyword evidence="8 11" id="KW-0496">Mitochondrion</keyword>
<evidence type="ECO:0000256" key="5">
    <source>
        <dbReference type="ARBA" id="ARBA00022967"/>
    </source>
</evidence>